<dbReference type="InterPro" id="IPR025833">
    <property type="entry name" value="GDYXXLXY"/>
</dbReference>
<evidence type="ECO:0000313" key="2">
    <source>
        <dbReference type="Proteomes" id="UP000199334"/>
    </source>
</evidence>
<dbReference type="Pfam" id="PF14345">
    <property type="entry name" value="GDYXXLXY"/>
    <property type="match status" value="1"/>
</dbReference>
<keyword evidence="2" id="KW-1185">Reference proteome</keyword>
<protein>
    <submittedName>
        <fullName evidence="1">Uncharacterized membrane-anchored protein</fullName>
    </submittedName>
</protein>
<dbReference type="RefSeq" id="WP_176752983.1">
    <property type="nucleotide sequence ID" value="NZ_BJVZ01000024.1"/>
</dbReference>
<reference evidence="1 2" key="1">
    <citation type="submission" date="2016-10" db="EMBL/GenBank/DDBJ databases">
        <authorList>
            <person name="de Groot N.N."/>
        </authorList>
    </citation>
    <scope>NUCLEOTIDE SEQUENCE [LARGE SCALE GENOMIC DNA]</scope>
    <source>
        <strain evidence="1 2">CGMCC 1.3442</strain>
    </source>
</reference>
<evidence type="ECO:0000313" key="1">
    <source>
        <dbReference type="EMBL" id="SDN26877.1"/>
    </source>
</evidence>
<accession>A0A1H0A0H4</accession>
<name>A0A1H0A0H4_9BACI</name>
<dbReference type="AlphaFoldDB" id="A0A1H0A0H4"/>
<gene>
    <name evidence="1" type="ORF">SAMN05216498_1909</name>
</gene>
<dbReference type="Proteomes" id="UP000199334">
    <property type="component" value="Unassembled WGS sequence"/>
</dbReference>
<dbReference type="STRING" id="237069.SAMN05216498_1909"/>
<dbReference type="EMBL" id="FNIG01000003">
    <property type="protein sequence ID" value="SDN26877.1"/>
    <property type="molecule type" value="Genomic_DNA"/>
</dbReference>
<proteinExistence type="predicted"/>
<organism evidence="1 2">
    <name type="scientific">Tenuibacillus multivorans</name>
    <dbReference type="NCBI Taxonomy" id="237069"/>
    <lineage>
        <taxon>Bacteria</taxon>
        <taxon>Bacillati</taxon>
        <taxon>Bacillota</taxon>
        <taxon>Bacilli</taxon>
        <taxon>Bacillales</taxon>
        <taxon>Bacillaceae</taxon>
        <taxon>Tenuibacillus</taxon>
    </lineage>
</organism>
<sequence>MRKKLFVIVVTLQVVFLVGMAGLNYFFEEFSQIIQLETEPYDPRDVFYGDYVHLNYTAESIRPENWFASEDVKPNQVIYVLLKPDERGIYRVKAASDKKMDPNEDEAVIRARYLNQEFEDAYRVNYGLSRYYIEEGTGEKFDTTNDKMIVTIALSPWGQKKILEVEEMK</sequence>